<accession>A0A2H0LSE5</accession>
<evidence type="ECO:0000313" key="2">
    <source>
        <dbReference type="Proteomes" id="UP000230859"/>
    </source>
</evidence>
<sequence>MFKKTQPLLQELLDLNLNEKKFFEEYYQGVPNFSLLFDNPELVRICQEHPMTIWKQAHLTRKKA</sequence>
<proteinExistence type="predicted"/>
<reference evidence="1 2" key="1">
    <citation type="submission" date="2017-09" db="EMBL/GenBank/DDBJ databases">
        <title>Depth-based differentiation of microbial function through sediment-hosted aquifers and enrichment of novel symbionts in the deep terrestrial subsurface.</title>
        <authorList>
            <person name="Probst A.J."/>
            <person name="Ladd B."/>
            <person name="Jarett J.K."/>
            <person name="Geller-Mcgrath D.E."/>
            <person name="Sieber C.M."/>
            <person name="Emerson J.B."/>
            <person name="Anantharaman K."/>
            <person name="Thomas B.C."/>
            <person name="Malmstrom R."/>
            <person name="Stieglmeier M."/>
            <person name="Klingl A."/>
            <person name="Woyke T."/>
            <person name="Ryan C.M."/>
            <person name="Banfield J.F."/>
        </authorList>
    </citation>
    <scope>NUCLEOTIDE SEQUENCE [LARGE SCALE GENOMIC DNA]</scope>
    <source>
        <strain evidence="1">CG11_big_fil_rev_8_21_14_0_20_45_26</strain>
    </source>
</reference>
<gene>
    <name evidence="1" type="ORF">COV74_01100</name>
</gene>
<organism evidence="1 2">
    <name type="scientific">Candidatus Abzuiibacterium crystallinum</name>
    <dbReference type="NCBI Taxonomy" id="1974748"/>
    <lineage>
        <taxon>Bacteria</taxon>
        <taxon>Pseudomonadati</taxon>
        <taxon>Candidatus Omnitrophota</taxon>
        <taxon>Candidatus Abzuiibacterium</taxon>
    </lineage>
</organism>
<dbReference type="Proteomes" id="UP000230859">
    <property type="component" value="Unassembled WGS sequence"/>
</dbReference>
<evidence type="ECO:0000313" key="1">
    <source>
        <dbReference type="EMBL" id="PIQ87349.1"/>
    </source>
</evidence>
<comment type="caution">
    <text evidence="1">The sequence shown here is derived from an EMBL/GenBank/DDBJ whole genome shotgun (WGS) entry which is preliminary data.</text>
</comment>
<dbReference type="EMBL" id="PCVY01000014">
    <property type="protein sequence ID" value="PIQ87349.1"/>
    <property type="molecule type" value="Genomic_DNA"/>
</dbReference>
<protein>
    <submittedName>
        <fullName evidence="1">Uncharacterized protein</fullName>
    </submittedName>
</protein>
<dbReference type="AlphaFoldDB" id="A0A2H0LSE5"/>
<name>A0A2H0LSE5_9BACT</name>